<protein>
    <submittedName>
        <fullName evidence="1">Biphenyl 2,3-dioxygenase</fullName>
    </submittedName>
</protein>
<proteinExistence type="predicted"/>
<dbReference type="InterPro" id="IPR004360">
    <property type="entry name" value="Glyas_Fos-R_dOase_dom"/>
</dbReference>
<evidence type="ECO:0000313" key="1">
    <source>
        <dbReference type="EMBL" id="KEJ95575.1"/>
    </source>
</evidence>
<dbReference type="GeneID" id="68871533"/>
<dbReference type="PANTHER" id="PTHR21366">
    <property type="entry name" value="GLYOXALASE FAMILY PROTEIN"/>
    <property type="match status" value="1"/>
</dbReference>
<dbReference type="InterPro" id="IPR050383">
    <property type="entry name" value="GlyoxalaseI/FosfomycinResist"/>
</dbReference>
<dbReference type="CDD" id="cd07252">
    <property type="entry name" value="BphC1-RGP6_N_like"/>
    <property type="match status" value="1"/>
</dbReference>
<organism evidence="1 2">
    <name type="scientific">Pseudosulfitobacter pseudonitzschiae</name>
    <dbReference type="NCBI Taxonomy" id="1402135"/>
    <lineage>
        <taxon>Bacteria</taxon>
        <taxon>Pseudomonadati</taxon>
        <taxon>Pseudomonadota</taxon>
        <taxon>Alphaproteobacteria</taxon>
        <taxon>Rhodobacterales</taxon>
        <taxon>Roseobacteraceae</taxon>
        <taxon>Pseudosulfitobacter</taxon>
    </lineage>
</organism>
<dbReference type="PROSITE" id="PS51819">
    <property type="entry name" value="VOC"/>
    <property type="match status" value="2"/>
</dbReference>
<dbReference type="Gene3D" id="3.10.180.10">
    <property type="entry name" value="2,3-Dihydroxybiphenyl 1,2-Dioxygenase, domain 1"/>
    <property type="match status" value="2"/>
</dbReference>
<dbReference type="Proteomes" id="UP000027746">
    <property type="component" value="Unassembled WGS sequence"/>
</dbReference>
<reference evidence="1 2" key="1">
    <citation type="submission" date="2014-01" db="EMBL/GenBank/DDBJ databases">
        <title>Sulfitobacter sp. H3 (MCCC 1A00686) Genome Sequencing.</title>
        <authorList>
            <person name="Lai Q."/>
            <person name="Hong Z."/>
        </authorList>
    </citation>
    <scope>NUCLEOTIDE SEQUENCE [LARGE SCALE GENOMIC DNA]</scope>
    <source>
        <strain evidence="1 2">H3</strain>
    </source>
</reference>
<comment type="caution">
    <text evidence="1">The sequence shown here is derived from an EMBL/GenBank/DDBJ whole genome shotgun (WGS) entry which is preliminary data.</text>
</comment>
<dbReference type="AlphaFoldDB" id="A0A073J179"/>
<dbReference type="PANTHER" id="PTHR21366:SF14">
    <property type="entry name" value="GLYOXALASE DOMAIN-CONTAINING PROTEIN 5"/>
    <property type="match status" value="1"/>
</dbReference>
<dbReference type="Pfam" id="PF22632">
    <property type="entry name" value="BphC_D1"/>
    <property type="match status" value="1"/>
</dbReference>
<dbReference type="RefSeq" id="WP_037926914.1">
    <property type="nucleotide sequence ID" value="NZ_CP054599.1"/>
</dbReference>
<gene>
    <name evidence="1" type="ORF">SUH3_21560</name>
</gene>
<keyword evidence="1" id="KW-0560">Oxidoreductase</keyword>
<sequence length="326" mass="36751">MSITSLGYIGINSKKLNDWDDFATNLLGMQKVDTGGNSGLFRMDDRKQRLIVTGEGEEDLAFMGWEVDTPDDLDALASRLENHGIKVTWHGGPLADQRHVARLISFCDPDGNRLEAFCGPEVASDPFLSGRPISGFKTGSLGMGHAVLHVENVQGILHFYRDILGFNVTDYGLTPYPLYFFHVNGRHHSFAMVGSGRKGIHHFMVELLSLDDVGQGYDIAQERDEGIAYTLGRHSNDHMMSFYTNTPSKFFVEYGWGAQIVDPDTWQPFETTEGPSTWGHERLYLPEDDAVRKRMREMRHETARTGFRAPDPQPNCAWLDRVIHSE</sequence>
<dbReference type="OrthoDB" id="9803142at2"/>
<dbReference type="InterPro" id="IPR037523">
    <property type="entry name" value="VOC_core"/>
</dbReference>
<dbReference type="InterPro" id="IPR029068">
    <property type="entry name" value="Glyas_Bleomycin-R_OHBP_Dase"/>
</dbReference>
<dbReference type="Pfam" id="PF00903">
    <property type="entry name" value="Glyoxalase"/>
    <property type="match status" value="1"/>
</dbReference>
<keyword evidence="1" id="KW-0223">Dioxygenase</keyword>
<keyword evidence="2" id="KW-1185">Reference proteome</keyword>
<dbReference type="GO" id="GO:0051213">
    <property type="term" value="F:dioxygenase activity"/>
    <property type="evidence" value="ECO:0007669"/>
    <property type="project" value="UniProtKB-KW"/>
</dbReference>
<dbReference type="CDD" id="cd07237">
    <property type="entry name" value="BphC1-RGP6_C_like"/>
    <property type="match status" value="1"/>
</dbReference>
<dbReference type="SUPFAM" id="SSF54593">
    <property type="entry name" value="Glyoxalase/Bleomycin resistance protein/Dihydroxybiphenyl dioxygenase"/>
    <property type="match status" value="1"/>
</dbReference>
<dbReference type="EMBL" id="JAMD01000006">
    <property type="protein sequence ID" value="KEJ95575.1"/>
    <property type="molecule type" value="Genomic_DNA"/>
</dbReference>
<accession>A0A073J179</accession>
<name>A0A073J179_9RHOB</name>
<evidence type="ECO:0000313" key="2">
    <source>
        <dbReference type="Proteomes" id="UP000027746"/>
    </source>
</evidence>